<gene>
    <name evidence="2" type="ORF">L484_021658</name>
</gene>
<feature type="compositionally biased region" description="Basic and acidic residues" evidence="1">
    <location>
        <begin position="74"/>
        <end position="83"/>
    </location>
</feature>
<proteinExistence type="predicted"/>
<keyword evidence="3" id="KW-1185">Reference proteome</keyword>
<sequence length="101" mass="11231">MTNVGSGFAIPASFIRDFGQLHSRSQTRSGEFLHDSGIKRDSVSNLISGHRSRKDKSAIATNTCSSPSSLPRWRSREQSDRRSLPSKMINPSQTARNGQIW</sequence>
<dbReference type="Proteomes" id="UP000030645">
    <property type="component" value="Unassembled WGS sequence"/>
</dbReference>
<accession>W9SH71</accession>
<evidence type="ECO:0000313" key="3">
    <source>
        <dbReference type="Proteomes" id="UP000030645"/>
    </source>
</evidence>
<organism evidence="2 3">
    <name type="scientific">Morus notabilis</name>
    <dbReference type="NCBI Taxonomy" id="981085"/>
    <lineage>
        <taxon>Eukaryota</taxon>
        <taxon>Viridiplantae</taxon>
        <taxon>Streptophyta</taxon>
        <taxon>Embryophyta</taxon>
        <taxon>Tracheophyta</taxon>
        <taxon>Spermatophyta</taxon>
        <taxon>Magnoliopsida</taxon>
        <taxon>eudicotyledons</taxon>
        <taxon>Gunneridae</taxon>
        <taxon>Pentapetalae</taxon>
        <taxon>rosids</taxon>
        <taxon>fabids</taxon>
        <taxon>Rosales</taxon>
        <taxon>Moraceae</taxon>
        <taxon>Moreae</taxon>
        <taxon>Morus</taxon>
    </lineage>
</organism>
<evidence type="ECO:0000256" key="1">
    <source>
        <dbReference type="SAM" id="MobiDB-lite"/>
    </source>
</evidence>
<dbReference type="EMBL" id="KE346191">
    <property type="protein sequence ID" value="EXC29350.1"/>
    <property type="molecule type" value="Genomic_DNA"/>
</dbReference>
<evidence type="ECO:0000313" key="2">
    <source>
        <dbReference type="EMBL" id="EXC29350.1"/>
    </source>
</evidence>
<reference evidence="3" key="1">
    <citation type="submission" date="2013-01" db="EMBL/GenBank/DDBJ databases">
        <title>Draft Genome Sequence of a Mulberry Tree, Morus notabilis C.K. Schneid.</title>
        <authorList>
            <person name="He N."/>
            <person name="Zhao S."/>
        </authorList>
    </citation>
    <scope>NUCLEOTIDE SEQUENCE</scope>
</reference>
<name>W9SH71_9ROSA</name>
<feature type="region of interest" description="Disordered" evidence="1">
    <location>
        <begin position="43"/>
        <end position="101"/>
    </location>
</feature>
<feature type="compositionally biased region" description="Polar residues" evidence="1">
    <location>
        <begin position="89"/>
        <end position="101"/>
    </location>
</feature>
<protein>
    <submittedName>
        <fullName evidence="2">Uncharacterized protein</fullName>
    </submittedName>
</protein>
<dbReference type="AlphaFoldDB" id="W9SH71"/>